<dbReference type="PANTHER" id="PTHR46230">
    <property type="match status" value="1"/>
</dbReference>
<sequence length="92" mass="10106">MTLTEEIRQRLATLNPTEVLIRDDSAQHQGHAGNNGGGHFFLTITSAQFEGKSQIIRHRQVYALLGDLIPGRIHALSIQAFAADERRSATIG</sequence>
<dbReference type="PIRSF" id="PIRSF003113">
    <property type="entry name" value="BolA"/>
    <property type="match status" value="1"/>
</dbReference>
<keyword evidence="3" id="KW-1185">Reference proteome</keyword>
<evidence type="ECO:0000313" key="2">
    <source>
        <dbReference type="EMBL" id="SNR97744.1"/>
    </source>
</evidence>
<dbReference type="PANTHER" id="PTHR46230:SF7">
    <property type="entry name" value="BOLA-LIKE PROTEIN 1"/>
    <property type="match status" value="1"/>
</dbReference>
<evidence type="ECO:0000256" key="1">
    <source>
        <dbReference type="RuleBase" id="RU003860"/>
    </source>
</evidence>
<protein>
    <submittedName>
        <fullName evidence="2">BolA protein</fullName>
    </submittedName>
</protein>
<dbReference type="GO" id="GO:0016226">
    <property type="term" value="P:iron-sulfur cluster assembly"/>
    <property type="evidence" value="ECO:0007669"/>
    <property type="project" value="TreeGrafter"/>
</dbReference>
<reference evidence="3" key="1">
    <citation type="submission" date="2017-06" db="EMBL/GenBank/DDBJ databases">
        <authorList>
            <person name="Varghese N."/>
            <person name="Submissions S."/>
        </authorList>
    </citation>
    <scope>NUCLEOTIDE SEQUENCE [LARGE SCALE GENOMIC DNA]</scope>
    <source>
        <strain evidence="3">Ca-68</strain>
    </source>
</reference>
<dbReference type="OrthoDB" id="5296536at2"/>
<comment type="similarity">
    <text evidence="1">Belongs to the BolA/IbaG family.</text>
</comment>
<dbReference type="AlphaFoldDB" id="A0A239ARR0"/>
<dbReference type="RefSeq" id="WP_089376141.1">
    <property type="nucleotide sequence ID" value="NZ_FZOA01000008.1"/>
</dbReference>
<evidence type="ECO:0000313" key="3">
    <source>
        <dbReference type="Proteomes" id="UP000198305"/>
    </source>
</evidence>
<accession>A0A239ARR0</accession>
<dbReference type="InterPro" id="IPR036065">
    <property type="entry name" value="BolA-like_sf"/>
</dbReference>
<dbReference type="Gene3D" id="3.30.300.90">
    <property type="entry name" value="BolA-like"/>
    <property type="match status" value="1"/>
</dbReference>
<dbReference type="EMBL" id="FZOA01000008">
    <property type="protein sequence ID" value="SNR97744.1"/>
    <property type="molecule type" value="Genomic_DNA"/>
</dbReference>
<dbReference type="SUPFAM" id="SSF82657">
    <property type="entry name" value="BolA-like"/>
    <property type="match status" value="1"/>
</dbReference>
<name>A0A239ARR0_9PROT</name>
<proteinExistence type="inferred from homology"/>
<gene>
    <name evidence="2" type="ORF">SAMN05192560_2067</name>
</gene>
<dbReference type="Proteomes" id="UP000198305">
    <property type="component" value="Unassembled WGS sequence"/>
</dbReference>
<dbReference type="Pfam" id="PF01722">
    <property type="entry name" value="BolA"/>
    <property type="match status" value="1"/>
</dbReference>
<organism evidence="2 3">
    <name type="scientific">Methylobacillus rhizosphaerae</name>
    <dbReference type="NCBI Taxonomy" id="551994"/>
    <lineage>
        <taxon>Bacteria</taxon>
        <taxon>Pseudomonadati</taxon>
        <taxon>Pseudomonadota</taxon>
        <taxon>Betaproteobacteria</taxon>
        <taxon>Nitrosomonadales</taxon>
        <taxon>Methylophilaceae</taxon>
        <taxon>Methylobacillus</taxon>
    </lineage>
</organism>
<dbReference type="InterPro" id="IPR002634">
    <property type="entry name" value="BolA"/>
</dbReference>